<protein>
    <recommendedName>
        <fullName evidence="6">Actin-like ATPase domain-containing protein</fullName>
    </recommendedName>
</protein>
<feature type="region of interest" description="Disordered" evidence="3">
    <location>
        <begin position="24"/>
        <end position="55"/>
    </location>
</feature>
<keyword evidence="5" id="KW-1185">Reference proteome</keyword>
<feature type="compositionally biased region" description="Low complexity" evidence="3">
    <location>
        <begin position="24"/>
        <end position="41"/>
    </location>
</feature>
<accession>A0A197JJS9</accession>
<evidence type="ECO:0000313" key="5">
    <source>
        <dbReference type="Proteomes" id="UP000078512"/>
    </source>
</evidence>
<dbReference type="Pfam" id="PF00012">
    <property type="entry name" value="HSP70"/>
    <property type="match status" value="1"/>
</dbReference>
<evidence type="ECO:0000313" key="4">
    <source>
        <dbReference type="EMBL" id="OAQ25467.1"/>
    </source>
</evidence>
<evidence type="ECO:0008006" key="6">
    <source>
        <dbReference type="Google" id="ProtNLM"/>
    </source>
</evidence>
<dbReference type="Gene3D" id="3.30.420.40">
    <property type="match status" value="2"/>
</dbReference>
<dbReference type="GO" id="GO:0005524">
    <property type="term" value="F:ATP binding"/>
    <property type="evidence" value="ECO:0007669"/>
    <property type="project" value="UniProtKB-KW"/>
</dbReference>
<dbReference type="CDD" id="cd10229">
    <property type="entry name" value="ASKHA_NBD_HSP70_HSPA12"/>
    <property type="match status" value="1"/>
</dbReference>
<evidence type="ECO:0000256" key="1">
    <source>
        <dbReference type="ARBA" id="ARBA00022741"/>
    </source>
</evidence>
<dbReference type="PANTHER" id="PTHR14187:SF5">
    <property type="entry name" value="HEAT SHOCK 70 KDA PROTEIN 12A"/>
    <property type="match status" value="1"/>
</dbReference>
<evidence type="ECO:0000256" key="3">
    <source>
        <dbReference type="SAM" id="MobiDB-lite"/>
    </source>
</evidence>
<dbReference type="OrthoDB" id="2963168at2759"/>
<keyword evidence="2" id="KW-0067">ATP-binding</keyword>
<keyword evidence="1" id="KW-0547">Nucleotide-binding</keyword>
<name>A0A197JJS9_9FUNG</name>
<dbReference type="Gene3D" id="3.90.640.10">
    <property type="entry name" value="Actin, Chain A, domain 4"/>
    <property type="match status" value="1"/>
</dbReference>
<dbReference type="PANTHER" id="PTHR14187">
    <property type="entry name" value="ALPHA KINASE/ELONGATION FACTOR 2 KINASE"/>
    <property type="match status" value="1"/>
</dbReference>
<dbReference type="InterPro" id="IPR043129">
    <property type="entry name" value="ATPase_NBD"/>
</dbReference>
<reference evidence="4 5" key="1">
    <citation type="submission" date="2016-05" db="EMBL/GenBank/DDBJ databases">
        <title>Genome sequencing reveals origins of a unique bacterial endosymbiosis in the earliest lineages of terrestrial Fungi.</title>
        <authorList>
            <consortium name="DOE Joint Genome Institute"/>
            <person name="Uehling J."/>
            <person name="Gryganskyi A."/>
            <person name="Hameed K."/>
            <person name="Tschaplinski T."/>
            <person name="Misztal P."/>
            <person name="Wu S."/>
            <person name="Desiro A."/>
            <person name="Vande Pol N."/>
            <person name="Du Z.-Y."/>
            <person name="Zienkiewicz A."/>
            <person name="Zienkiewicz K."/>
            <person name="Morin E."/>
            <person name="Tisserant E."/>
            <person name="Splivallo R."/>
            <person name="Hainaut M."/>
            <person name="Henrissat B."/>
            <person name="Ohm R."/>
            <person name="Kuo A."/>
            <person name="Yan J."/>
            <person name="Lipzen A."/>
            <person name="Nolan M."/>
            <person name="Labutti K."/>
            <person name="Barry K."/>
            <person name="Goldstein A."/>
            <person name="Labbe J."/>
            <person name="Schadt C."/>
            <person name="Tuskan G."/>
            <person name="Grigoriev I."/>
            <person name="Martin F."/>
            <person name="Vilgalys R."/>
            <person name="Bonito G."/>
        </authorList>
    </citation>
    <scope>NUCLEOTIDE SEQUENCE [LARGE SCALE GENOMIC DNA]</scope>
    <source>
        <strain evidence="4 5">AG-77</strain>
    </source>
</reference>
<dbReference type="SUPFAM" id="SSF53067">
    <property type="entry name" value="Actin-like ATPase domain"/>
    <property type="match status" value="2"/>
</dbReference>
<organism evidence="4 5">
    <name type="scientific">Linnemannia elongata AG-77</name>
    <dbReference type="NCBI Taxonomy" id="1314771"/>
    <lineage>
        <taxon>Eukaryota</taxon>
        <taxon>Fungi</taxon>
        <taxon>Fungi incertae sedis</taxon>
        <taxon>Mucoromycota</taxon>
        <taxon>Mortierellomycotina</taxon>
        <taxon>Mortierellomycetes</taxon>
        <taxon>Mortierellales</taxon>
        <taxon>Mortierellaceae</taxon>
        <taxon>Linnemannia</taxon>
    </lineage>
</organism>
<sequence length="712" mass="77678">MSHYPYQGQGGQAQSQYYDQTAYAPQHQHSQYQQQYDSNGYGSPGGGNGGVSAPPYSAHPVASGMMAAGGGPGNGYTPNPAFNPSYTNGGGGGGGGYDNYNGNVNGNYNNGTTAAYGSVPVPAAGHNYQGGGLTYQQTLPSTQPGGAAGVSGQGGDVRAQAPQPEGDYPVVMAIDFGTTFSGVAFALKADGEVHDVLKWPRHLGHYPKTPTLSLYKKDSKKILDWGHAARLAMLKPAAKDYTLLRKFKLQLDETLAAAPLENGATALQAVTDYLKKLHGYVMMELMKGMLKNFEPDQFQYCLTVPAMWSDAAKNTMRQAAIGAGLIQEGDPPNRLTLISEPEAAAMYCERKVDHFQLKDKDRFMICDAGGGTVDLIVFEVSDPPGKERHLKEVTRGHGASCGSTFLDANMEKLLERKFKRYRKTIKACGWASLMDTFVDMVKPTFNGQEDVLMQIPQATGLEDLNDPDIGLEEGVLCVSAEEMKAEVFEPVISDVLNLIREQLHQSQNCWAIFLIGGFGSSRYLEERVRKEFGHLVGLVAVPPRPELAVVRGAVYAGLNTKTINMRVARRWYGVDANMPFEEGIDPESKKIISHDGHVRCKERFSVYVRPGQQIGVDECVSKEYVTWSYPKGLDSPLYVCNSPNQPKYITDPGVQKIADFHIPMPEIPGAQPRTRVVFKLNMYFGLTEVRAEAVINGNTYTTICSFGQQPSQ</sequence>
<evidence type="ECO:0000256" key="2">
    <source>
        <dbReference type="ARBA" id="ARBA00022840"/>
    </source>
</evidence>
<proteinExistence type="predicted"/>
<gene>
    <name evidence="4" type="ORF">K457DRAFT_1835654</name>
</gene>
<dbReference type="STRING" id="1314771.A0A197JJS9"/>
<dbReference type="AlphaFoldDB" id="A0A197JJS9"/>
<dbReference type="Proteomes" id="UP000078512">
    <property type="component" value="Unassembled WGS sequence"/>
</dbReference>
<dbReference type="GO" id="GO:0140662">
    <property type="term" value="F:ATP-dependent protein folding chaperone"/>
    <property type="evidence" value="ECO:0007669"/>
    <property type="project" value="InterPro"/>
</dbReference>
<dbReference type="InterPro" id="IPR013126">
    <property type="entry name" value="Hsp_70_fam"/>
</dbReference>
<dbReference type="EMBL" id="KV442078">
    <property type="protein sequence ID" value="OAQ25467.1"/>
    <property type="molecule type" value="Genomic_DNA"/>
</dbReference>